<organism evidence="2 3">
    <name type="scientific">Streptomyces atriruber</name>
    <dbReference type="NCBI Taxonomy" id="545121"/>
    <lineage>
        <taxon>Bacteria</taxon>
        <taxon>Bacillati</taxon>
        <taxon>Actinomycetota</taxon>
        <taxon>Actinomycetes</taxon>
        <taxon>Kitasatosporales</taxon>
        <taxon>Streptomycetaceae</taxon>
        <taxon>Streptomyces</taxon>
    </lineage>
</organism>
<comment type="caution">
    <text evidence="2">The sequence shown here is derived from an EMBL/GenBank/DDBJ whole genome shotgun (WGS) entry which is preliminary data.</text>
</comment>
<evidence type="ECO:0000313" key="3">
    <source>
        <dbReference type="Proteomes" id="UP001551176"/>
    </source>
</evidence>
<dbReference type="SUPFAM" id="SSF46785">
    <property type="entry name" value="Winged helix' DNA-binding domain"/>
    <property type="match status" value="1"/>
</dbReference>
<evidence type="ECO:0000256" key="1">
    <source>
        <dbReference type="SAM" id="MobiDB-lite"/>
    </source>
</evidence>
<name>A0ABV3BZ40_9ACTN</name>
<accession>A0ABV3BZ40</accession>
<protein>
    <submittedName>
        <fullName evidence="2">Helix-turn-helix domain-containing protein</fullName>
    </submittedName>
</protein>
<gene>
    <name evidence="2" type="ORF">ABZ921_33660</name>
</gene>
<reference evidence="2 3" key="1">
    <citation type="submission" date="2024-06" db="EMBL/GenBank/DDBJ databases">
        <title>The Natural Products Discovery Center: Release of the First 8490 Sequenced Strains for Exploring Actinobacteria Biosynthetic Diversity.</title>
        <authorList>
            <person name="Kalkreuter E."/>
            <person name="Kautsar S.A."/>
            <person name="Yang D."/>
            <person name="Bader C.D."/>
            <person name="Teijaro C.N."/>
            <person name="Fluegel L."/>
            <person name="Davis C.M."/>
            <person name="Simpson J.R."/>
            <person name="Lauterbach L."/>
            <person name="Steele A.D."/>
            <person name="Gui C."/>
            <person name="Meng S."/>
            <person name="Li G."/>
            <person name="Viehrig K."/>
            <person name="Ye F."/>
            <person name="Su P."/>
            <person name="Kiefer A.F."/>
            <person name="Nichols A."/>
            <person name="Cepeda A.J."/>
            <person name="Yan W."/>
            <person name="Fan B."/>
            <person name="Jiang Y."/>
            <person name="Adhikari A."/>
            <person name="Zheng C.-J."/>
            <person name="Schuster L."/>
            <person name="Cowan T.M."/>
            <person name="Smanski M.J."/>
            <person name="Chevrette M.G."/>
            <person name="De Carvalho L.P.S."/>
            <person name="Shen B."/>
        </authorList>
    </citation>
    <scope>NUCLEOTIDE SEQUENCE [LARGE SCALE GENOMIC DNA]</scope>
    <source>
        <strain evidence="2 3">NPDC046838</strain>
    </source>
</reference>
<evidence type="ECO:0000313" key="2">
    <source>
        <dbReference type="EMBL" id="MEU6825587.1"/>
    </source>
</evidence>
<dbReference type="Gene3D" id="1.10.10.10">
    <property type="entry name" value="Winged helix-like DNA-binding domain superfamily/Winged helix DNA-binding domain"/>
    <property type="match status" value="1"/>
</dbReference>
<feature type="region of interest" description="Disordered" evidence="1">
    <location>
        <begin position="93"/>
        <end position="164"/>
    </location>
</feature>
<proteinExistence type="predicted"/>
<dbReference type="RefSeq" id="WP_359356209.1">
    <property type="nucleotide sequence ID" value="NZ_JBEYXV010000021.1"/>
</dbReference>
<sequence length="273" mass="29994">MSHDARTWVWDHSYSKGTARLVLALIADRCLDRNCIAYASVPALMKRANASRSAVRDALNKLVEEGELRRIPHRKGPRGETYYQLLEAARHLAGQAAEEDQIPPREGPASDPIDRVLTGPGDAPGDRTPAPGRAGYQPSQGTDSSPQNSSELSLNGKSSSSAAPITATEWQIDDATEAWLEREGHARRLGRDGLRAADDKWRTYRSSWAPRVAAAWAADWRSWIAREHTPTPERPQLRVLPGEAGNTHAPRMTRAETYMAALVDAVNGMDGME</sequence>
<feature type="compositionally biased region" description="Polar residues" evidence="1">
    <location>
        <begin position="137"/>
        <end position="147"/>
    </location>
</feature>
<keyword evidence="3" id="KW-1185">Reference proteome</keyword>
<dbReference type="InterPro" id="IPR036388">
    <property type="entry name" value="WH-like_DNA-bd_sf"/>
</dbReference>
<dbReference type="InterPro" id="IPR036390">
    <property type="entry name" value="WH_DNA-bd_sf"/>
</dbReference>
<dbReference type="Proteomes" id="UP001551176">
    <property type="component" value="Unassembled WGS sequence"/>
</dbReference>
<feature type="compositionally biased region" description="Low complexity" evidence="1">
    <location>
        <begin position="148"/>
        <end position="161"/>
    </location>
</feature>
<dbReference type="EMBL" id="JBEYXV010000021">
    <property type="protein sequence ID" value="MEU6825587.1"/>
    <property type="molecule type" value="Genomic_DNA"/>
</dbReference>